<keyword evidence="11" id="KW-1185">Reference proteome</keyword>
<dbReference type="GO" id="GO:0003677">
    <property type="term" value="F:DNA binding"/>
    <property type="evidence" value="ECO:0007669"/>
    <property type="project" value="UniProtKB-KW"/>
</dbReference>
<dbReference type="InterPro" id="IPR058245">
    <property type="entry name" value="NreC/VraR/RcsB-like_REC"/>
</dbReference>
<comment type="function">
    <text evidence="6">May play the central regulatory role in sporulation. It may be an element of the effector pathway responsible for the activation of sporulation genes in response to nutritional stress. Spo0A may act in concert with spo0H (a sigma factor) to control the expression of some genes that are critical to the sporulation process.</text>
</comment>
<dbReference type="AlphaFoldDB" id="A0A7X5HU58"/>
<keyword evidence="3" id="KW-0805">Transcription regulation</keyword>
<comment type="caution">
    <text evidence="10">The sequence shown here is derived from an EMBL/GenBank/DDBJ whole genome shotgun (WGS) entry which is preliminary data.</text>
</comment>
<protein>
    <recommendedName>
        <fullName evidence="1">Stage 0 sporulation protein A homolog</fullName>
    </recommendedName>
</protein>
<proteinExistence type="predicted"/>
<evidence type="ECO:0000259" key="9">
    <source>
        <dbReference type="PROSITE" id="PS50110"/>
    </source>
</evidence>
<feature type="domain" description="HTH luxR-type" evidence="8">
    <location>
        <begin position="149"/>
        <end position="214"/>
    </location>
</feature>
<evidence type="ECO:0000256" key="3">
    <source>
        <dbReference type="ARBA" id="ARBA00023015"/>
    </source>
</evidence>
<evidence type="ECO:0000259" key="8">
    <source>
        <dbReference type="PROSITE" id="PS50043"/>
    </source>
</evidence>
<dbReference type="RefSeq" id="WP_162369427.1">
    <property type="nucleotide sequence ID" value="NZ_JAAEEH010000005.1"/>
</dbReference>
<evidence type="ECO:0000313" key="10">
    <source>
        <dbReference type="EMBL" id="NDL66699.1"/>
    </source>
</evidence>
<dbReference type="PROSITE" id="PS50110">
    <property type="entry name" value="RESPONSE_REGULATORY"/>
    <property type="match status" value="1"/>
</dbReference>
<evidence type="ECO:0000256" key="4">
    <source>
        <dbReference type="ARBA" id="ARBA00023125"/>
    </source>
</evidence>
<evidence type="ECO:0000313" key="11">
    <source>
        <dbReference type="Proteomes" id="UP000461585"/>
    </source>
</evidence>
<accession>A0A7X5HU58</accession>
<dbReference type="InterPro" id="IPR039420">
    <property type="entry name" value="WalR-like"/>
</dbReference>
<reference evidence="10 11" key="1">
    <citation type="submission" date="2020-01" db="EMBL/GenBank/DDBJ databases">
        <title>Anaeroalcalibacter tamaniensis gen. nov., sp. nov., moderately halophilic strictly anaerobic fermenter bacterium from mud volcano of Taman peninsula.</title>
        <authorList>
            <person name="Frolova A."/>
            <person name="Merkel A.Y."/>
            <person name="Slobodkin A.I."/>
        </authorList>
    </citation>
    <scope>NUCLEOTIDE SEQUENCE [LARGE SCALE GENOMIC DNA]</scope>
    <source>
        <strain evidence="10 11">F-3ap</strain>
    </source>
</reference>
<dbReference type="SMART" id="SM00421">
    <property type="entry name" value="HTH_LUXR"/>
    <property type="match status" value="1"/>
</dbReference>
<dbReference type="Proteomes" id="UP000461585">
    <property type="component" value="Unassembled WGS sequence"/>
</dbReference>
<evidence type="ECO:0000256" key="2">
    <source>
        <dbReference type="ARBA" id="ARBA00022553"/>
    </source>
</evidence>
<dbReference type="CDD" id="cd06170">
    <property type="entry name" value="LuxR_C_like"/>
    <property type="match status" value="1"/>
</dbReference>
<dbReference type="SMART" id="SM00448">
    <property type="entry name" value="REC"/>
    <property type="match status" value="1"/>
</dbReference>
<keyword evidence="5" id="KW-0804">Transcription</keyword>
<dbReference type="InterPro" id="IPR001789">
    <property type="entry name" value="Sig_transdc_resp-reg_receiver"/>
</dbReference>
<dbReference type="CDD" id="cd17535">
    <property type="entry name" value="REC_NarL-like"/>
    <property type="match status" value="1"/>
</dbReference>
<organism evidence="10 11">
    <name type="scientific">Anaerotalea alkaliphila</name>
    <dbReference type="NCBI Taxonomy" id="2662126"/>
    <lineage>
        <taxon>Bacteria</taxon>
        <taxon>Bacillati</taxon>
        <taxon>Bacillota</taxon>
        <taxon>Clostridia</taxon>
        <taxon>Eubacteriales</taxon>
        <taxon>Anaerotalea</taxon>
    </lineage>
</organism>
<evidence type="ECO:0000256" key="7">
    <source>
        <dbReference type="PROSITE-ProRule" id="PRU00169"/>
    </source>
</evidence>
<evidence type="ECO:0000256" key="6">
    <source>
        <dbReference type="ARBA" id="ARBA00024867"/>
    </source>
</evidence>
<dbReference type="Gene3D" id="3.40.50.2300">
    <property type="match status" value="1"/>
</dbReference>
<dbReference type="PANTHER" id="PTHR43214">
    <property type="entry name" value="TWO-COMPONENT RESPONSE REGULATOR"/>
    <property type="match status" value="1"/>
</dbReference>
<dbReference type="PRINTS" id="PR00038">
    <property type="entry name" value="HTHLUXR"/>
</dbReference>
<gene>
    <name evidence="10" type="ORF">GXN74_02940</name>
</gene>
<dbReference type="PROSITE" id="PS50043">
    <property type="entry name" value="HTH_LUXR_2"/>
    <property type="match status" value="1"/>
</dbReference>
<feature type="modified residue" description="4-aspartylphosphate" evidence="7">
    <location>
        <position position="54"/>
    </location>
</feature>
<evidence type="ECO:0000256" key="1">
    <source>
        <dbReference type="ARBA" id="ARBA00018672"/>
    </source>
</evidence>
<dbReference type="Pfam" id="PF00072">
    <property type="entry name" value="Response_reg"/>
    <property type="match status" value="1"/>
</dbReference>
<keyword evidence="2 7" id="KW-0597">Phosphoprotein</keyword>
<name>A0A7X5HU58_9FIRM</name>
<dbReference type="GO" id="GO:0000160">
    <property type="term" value="P:phosphorelay signal transduction system"/>
    <property type="evidence" value="ECO:0007669"/>
    <property type="project" value="InterPro"/>
</dbReference>
<dbReference type="EMBL" id="JAAEEH010000005">
    <property type="protein sequence ID" value="NDL66699.1"/>
    <property type="molecule type" value="Genomic_DNA"/>
</dbReference>
<dbReference type="InterPro" id="IPR011006">
    <property type="entry name" value="CheY-like_superfamily"/>
</dbReference>
<dbReference type="PANTHER" id="PTHR43214:SF43">
    <property type="entry name" value="TWO-COMPONENT RESPONSE REGULATOR"/>
    <property type="match status" value="1"/>
</dbReference>
<keyword evidence="4" id="KW-0238">DNA-binding</keyword>
<sequence length="216" mass="24281">MIKVMVVDDQVLLRKTLLFMLEQDEGISVVDGGGDGLEAVRNCKLHWPDVVLMDLRMPHMDGREAMRQIKELYPSIKVLVLTTFEDKESILESLDRGADGYIVKDIKPEELVLAVRGAYHGLKIFHGHVLETLRYELHQLGSRQESGEGMVERLGITPLEVQMIGMIVDGKSNKEIADALGFTEGTIKNKVSKLLGKLDLKDRMQIAVFAINHDLF</sequence>
<feature type="domain" description="Response regulatory" evidence="9">
    <location>
        <begin position="3"/>
        <end position="119"/>
    </location>
</feature>
<evidence type="ECO:0000256" key="5">
    <source>
        <dbReference type="ARBA" id="ARBA00023163"/>
    </source>
</evidence>
<dbReference type="Pfam" id="PF00196">
    <property type="entry name" value="GerE"/>
    <property type="match status" value="1"/>
</dbReference>
<dbReference type="InterPro" id="IPR000792">
    <property type="entry name" value="Tscrpt_reg_LuxR_C"/>
</dbReference>
<dbReference type="SUPFAM" id="SSF52172">
    <property type="entry name" value="CheY-like"/>
    <property type="match status" value="1"/>
</dbReference>
<dbReference type="GO" id="GO:0006355">
    <property type="term" value="P:regulation of DNA-templated transcription"/>
    <property type="evidence" value="ECO:0007669"/>
    <property type="project" value="InterPro"/>
</dbReference>